<evidence type="ECO:0000256" key="3">
    <source>
        <dbReference type="ARBA" id="ARBA00022630"/>
    </source>
</evidence>
<dbReference type="PRINTS" id="PR00370">
    <property type="entry name" value="FMOXYGENASE"/>
</dbReference>
<keyword evidence="9" id="KW-1185">Reference proteome</keyword>
<dbReference type="SUPFAM" id="SSF51905">
    <property type="entry name" value="FAD/NAD(P)-binding domain"/>
    <property type="match status" value="2"/>
</dbReference>
<dbReference type="EMBL" id="BAABKM010000002">
    <property type="protein sequence ID" value="GAA4707370.1"/>
    <property type="molecule type" value="Genomic_DNA"/>
</dbReference>
<keyword evidence="5" id="KW-0521">NADP</keyword>
<dbReference type="InterPro" id="IPR000960">
    <property type="entry name" value="Flavin_mOase"/>
</dbReference>
<dbReference type="PANTHER" id="PTHR23023">
    <property type="entry name" value="DIMETHYLANILINE MONOOXYGENASE"/>
    <property type="match status" value="1"/>
</dbReference>
<evidence type="ECO:0000256" key="7">
    <source>
        <dbReference type="SAM" id="MobiDB-lite"/>
    </source>
</evidence>
<evidence type="ECO:0000256" key="2">
    <source>
        <dbReference type="ARBA" id="ARBA00010139"/>
    </source>
</evidence>
<evidence type="ECO:0000313" key="9">
    <source>
        <dbReference type="Proteomes" id="UP001499974"/>
    </source>
</evidence>
<proteinExistence type="inferred from homology"/>
<evidence type="ECO:0000256" key="1">
    <source>
        <dbReference type="ARBA" id="ARBA00009183"/>
    </source>
</evidence>
<name>A0ABP8XG00_9ACTN</name>
<protein>
    <submittedName>
        <fullName evidence="8">NAD(P)-binding domain-containing protein</fullName>
    </submittedName>
</protein>
<dbReference type="PIRSF" id="PIRSF000332">
    <property type="entry name" value="FMO"/>
    <property type="match status" value="1"/>
</dbReference>
<dbReference type="Pfam" id="PF00743">
    <property type="entry name" value="FMO-like"/>
    <property type="match status" value="1"/>
</dbReference>
<evidence type="ECO:0000313" key="8">
    <source>
        <dbReference type="EMBL" id="GAA4707370.1"/>
    </source>
</evidence>
<gene>
    <name evidence="8" type="ORF">GCM10023349_27310</name>
</gene>
<dbReference type="InterPro" id="IPR036188">
    <property type="entry name" value="FAD/NAD-bd_sf"/>
</dbReference>
<keyword evidence="6" id="KW-0560">Oxidoreductase</keyword>
<evidence type="ECO:0000256" key="5">
    <source>
        <dbReference type="ARBA" id="ARBA00022857"/>
    </source>
</evidence>
<dbReference type="Proteomes" id="UP001499974">
    <property type="component" value="Unassembled WGS sequence"/>
</dbReference>
<dbReference type="InterPro" id="IPR050346">
    <property type="entry name" value="FMO-like"/>
</dbReference>
<keyword evidence="3" id="KW-0285">Flavoprotein</keyword>
<evidence type="ECO:0000256" key="6">
    <source>
        <dbReference type="ARBA" id="ARBA00023002"/>
    </source>
</evidence>
<sequence length="460" mass="51152">MTRVNLGPSVPSVLPTTAVIGAGISGLTASKMLGDYGVPYTTFEASDRVGGNWAFGNPNGHSSAYRSLHIDTSKHQLSFRDFPMPDDYPDFPHHTLIKEYLDSYADAFGLRERIEFQNGVVHAERLPGGGWEILDQAGQTRRFDLLVVGNGHHWDPRMADFPGEFTGQSIHSHHYIDPWTPLDLMDKRILVVGLGNSAADVTVELSQRSLRNEVTLSTRSSAWIVPKLVGGKAADMNYRTIPQIPLSWQRKAAQWGQRFTYSDPTLYGLPAPNHKFFEAHPTQSGELPLRLKSGDVTPKGNVARLDGETVHFEDGTSADFDVIIYATGYNLTFPFFDPAFLHAPDNRIDLYKRIIKPGVDDLLFAGFAQSTPTLFPFVESQARLIAAYAVGEYVPPSVEEMQAVIKADDELYMGHMLDRPRHTHQLDYFVYEHQMRTKELPSGRARAQAQGAPVLAGRAS</sequence>
<dbReference type="Gene3D" id="3.50.50.60">
    <property type="entry name" value="FAD/NAD(P)-binding domain"/>
    <property type="match status" value="1"/>
</dbReference>
<keyword evidence="4" id="KW-0274">FAD</keyword>
<accession>A0ABP8XG00</accession>
<evidence type="ECO:0000256" key="4">
    <source>
        <dbReference type="ARBA" id="ARBA00022827"/>
    </source>
</evidence>
<comment type="similarity">
    <text evidence="1">Belongs to the FMO family.</text>
</comment>
<feature type="region of interest" description="Disordered" evidence="7">
    <location>
        <begin position="441"/>
        <end position="460"/>
    </location>
</feature>
<comment type="similarity">
    <text evidence="2">Belongs to the FAD-binding monooxygenase family.</text>
</comment>
<organism evidence="8 9">
    <name type="scientific">Nocardioides conyzicola</name>
    <dbReference type="NCBI Taxonomy" id="1651781"/>
    <lineage>
        <taxon>Bacteria</taxon>
        <taxon>Bacillati</taxon>
        <taxon>Actinomycetota</taxon>
        <taxon>Actinomycetes</taxon>
        <taxon>Propionibacteriales</taxon>
        <taxon>Nocardioidaceae</taxon>
        <taxon>Nocardioides</taxon>
    </lineage>
</organism>
<reference evidence="9" key="1">
    <citation type="journal article" date="2019" name="Int. J. Syst. Evol. Microbiol.">
        <title>The Global Catalogue of Microorganisms (GCM) 10K type strain sequencing project: providing services to taxonomists for standard genome sequencing and annotation.</title>
        <authorList>
            <consortium name="The Broad Institute Genomics Platform"/>
            <consortium name="The Broad Institute Genome Sequencing Center for Infectious Disease"/>
            <person name="Wu L."/>
            <person name="Ma J."/>
        </authorList>
    </citation>
    <scope>NUCLEOTIDE SEQUENCE [LARGE SCALE GENOMIC DNA]</scope>
    <source>
        <strain evidence="9">JCM 18531</strain>
    </source>
</reference>
<comment type="caution">
    <text evidence="8">The sequence shown here is derived from an EMBL/GenBank/DDBJ whole genome shotgun (WGS) entry which is preliminary data.</text>
</comment>
<dbReference type="InterPro" id="IPR020946">
    <property type="entry name" value="Flavin_mOase-like"/>
</dbReference>